<dbReference type="Gene3D" id="3.40.50.970">
    <property type="match status" value="1"/>
</dbReference>
<dbReference type="PANTHER" id="PTHR48084">
    <property type="entry name" value="2-OXOGLUTARATE OXIDOREDUCTASE SUBUNIT KORB-RELATED"/>
    <property type="match status" value="1"/>
</dbReference>
<reference evidence="13" key="1">
    <citation type="submission" date="2017-09" db="EMBL/GenBank/DDBJ databases">
        <title>Depth-based differentiation of microbial function through sediment-hosted aquifers and enrichment of novel symbionts in the deep terrestrial subsurface.</title>
        <authorList>
            <person name="Probst A.J."/>
            <person name="Ladd B."/>
            <person name="Jarett J.K."/>
            <person name="Geller-Mcgrath D.E."/>
            <person name="Sieber C.M.K."/>
            <person name="Emerson J.B."/>
            <person name="Anantharaman K."/>
            <person name="Thomas B.C."/>
            <person name="Malmstrom R."/>
            <person name="Stieglmeier M."/>
            <person name="Klingl A."/>
            <person name="Woyke T."/>
            <person name="Ryan C.M."/>
            <person name="Banfield J.F."/>
        </authorList>
    </citation>
    <scope>NUCLEOTIDE SEQUENCE [LARGE SCALE GENOMIC DNA]</scope>
</reference>
<dbReference type="EMBL" id="PFEL01000056">
    <property type="protein sequence ID" value="PJE69120.1"/>
    <property type="molecule type" value="Genomic_DNA"/>
</dbReference>
<evidence type="ECO:0000256" key="1">
    <source>
        <dbReference type="ARBA" id="ARBA00001946"/>
    </source>
</evidence>
<sequence>MKLETYAENTWCPGCSNFGILTALKEAIFSLIAEGIPKENIVIVSEIGCGSKIIDYLNLNSFSSLHGRPIISAEGIKLGNPNLKLIVCAGDGGIYNEGIAHLIHAAKRNSDITVLVHNNRTFALTTGQFTATSPRGFKGKSTPEGSVEQPINPLKLVLASNGTFIARGYALKPSHLKDLIIKAVKHPGFSFVDILQPCISFFDTTSFYNQRVYEMKEKDLDSQKEALKKIEEWDYSENNDSKKIPIGIFYKVQKPTYEKQLLRTE</sequence>
<keyword evidence="9" id="KW-0786">Thiamine pyrophosphate</keyword>
<evidence type="ECO:0000256" key="5">
    <source>
        <dbReference type="ARBA" id="ARBA00022842"/>
    </source>
</evidence>
<evidence type="ECO:0000313" key="12">
    <source>
        <dbReference type="EMBL" id="PJE69120.1"/>
    </source>
</evidence>
<keyword evidence="8" id="KW-0411">Iron-sulfur</keyword>
<dbReference type="PANTHER" id="PTHR48084:SF4">
    <property type="entry name" value="2-OXOGLUTARATE OXIDOREDUCTASE SUBUNIT KORB"/>
    <property type="match status" value="1"/>
</dbReference>
<evidence type="ECO:0000256" key="3">
    <source>
        <dbReference type="ARBA" id="ARBA00001966"/>
    </source>
</evidence>
<keyword evidence="7" id="KW-0408">Iron</keyword>
<keyword evidence="5" id="KW-0460">Magnesium</keyword>
<keyword evidence="4" id="KW-0479">Metal-binding</keyword>
<dbReference type="GO" id="GO:0046872">
    <property type="term" value="F:metal ion binding"/>
    <property type="evidence" value="ECO:0007669"/>
    <property type="project" value="UniProtKB-KW"/>
</dbReference>
<organism evidence="12 13">
    <name type="scientific">Candidatus Shapirobacteria bacterium CG10_big_fil_rev_8_21_14_0_10_38_14</name>
    <dbReference type="NCBI Taxonomy" id="1974483"/>
    <lineage>
        <taxon>Bacteria</taxon>
        <taxon>Candidatus Shapironibacteriota</taxon>
    </lineage>
</organism>
<evidence type="ECO:0000256" key="2">
    <source>
        <dbReference type="ARBA" id="ARBA00001964"/>
    </source>
</evidence>
<evidence type="ECO:0000313" key="13">
    <source>
        <dbReference type="Proteomes" id="UP000229500"/>
    </source>
</evidence>
<evidence type="ECO:0000256" key="8">
    <source>
        <dbReference type="ARBA" id="ARBA00023014"/>
    </source>
</evidence>
<comment type="cofactor">
    <cofactor evidence="2">
        <name>thiamine diphosphate</name>
        <dbReference type="ChEBI" id="CHEBI:58937"/>
    </cofactor>
</comment>
<dbReference type="NCBIfam" id="TIGR02177">
    <property type="entry name" value="PorB_KorB"/>
    <property type="match status" value="1"/>
</dbReference>
<dbReference type="InterPro" id="IPR051457">
    <property type="entry name" value="2-oxoacid:Fd_oxidoreductase"/>
</dbReference>
<dbReference type="GO" id="GO:0051536">
    <property type="term" value="F:iron-sulfur cluster binding"/>
    <property type="evidence" value="ECO:0007669"/>
    <property type="project" value="UniProtKB-KW"/>
</dbReference>
<proteinExistence type="predicted"/>
<name>A0A2M8L5J9_9BACT</name>
<dbReference type="GO" id="GO:0045333">
    <property type="term" value="P:cellular respiration"/>
    <property type="evidence" value="ECO:0007669"/>
    <property type="project" value="UniProtKB-ARBA"/>
</dbReference>
<evidence type="ECO:0000256" key="6">
    <source>
        <dbReference type="ARBA" id="ARBA00023002"/>
    </source>
</evidence>
<dbReference type="InterPro" id="IPR029061">
    <property type="entry name" value="THDP-binding"/>
</dbReference>
<comment type="cofactor">
    <cofactor evidence="3">
        <name>[4Fe-4S] cluster</name>
        <dbReference type="ChEBI" id="CHEBI:49883"/>
    </cofactor>
</comment>
<comment type="caution">
    <text evidence="12">The sequence shown here is derived from an EMBL/GenBank/DDBJ whole genome shotgun (WGS) entry which is preliminary data.</text>
</comment>
<evidence type="ECO:0000256" key="7">
    <source>
        <dbReference type="ARBA" id="ARBA00023004"/>
    </source>
</evidence>
<dbReference type="InterPro" id="IPR011766">
    <property type="entry name" value="TPP_enzyme_TPP-bd"/>
</dbReference>
<dbReference type="SUPFAM" id="SSF52518">
    <property type="entry name" value="Thiamin diphosphate-binding fold (THDP-binding)"/>
    <property type="match status" value="1"/>
</dbReference>
<dbReference type="InterPro" id="IPR032686">
    <property type="entry name" value="PFO_beta_C"/>
</dbReference>
<evidence type="ECO:0000259" key="11">
    <source>
        <dbReference type="Pfam" id="PF12367"/>
    </source>
</evidence>
<gene>
    <name evidence="12" type="ORF">COU96_01470</name>
</gene>
<dbReference type="Proteomes" id="UP000229500">
    <property type="component" value="Unassembled WGS sequence"/>
</dbReference>
<feature type="domain" description="Thiamine pyrophosphate enzyme TPP-binding" evidence="10">
    <location>
        <begin position="56"/>
        <end position="194"/>
    </location>
</feature>
<dbReference type="Pfam" id="PF12367">
    <property type="entry name" value="PFO_beta_C"/>
    <property type="match status" value="1"/>
</dbReference>
<dbReference type="AlphaFoldDB" id="A0A2M8L5J9"/>
<dbReference type="GO" id="GO:0016625">
    <property type="term" value="F:oxidoreductase activity, acting on the aldehyde or oxo group of donors, iron-sulfur protein as acceptor"/>
    <property type="evidence" value="ECO:0007669"/>
    <property type="project" value="UniProtKB-ARBA"/>
</dbReference>
<evidence type="ECO:0000256" key="4">
    <source>
        <dbReference type="ARBA" id="ARBA00022723"/>
    </source>
</evidence>
<dbReference type="CDD" id="cd03375">
    <property type="entry name" value="TPP_OGFOR"/>
    <property type="match status" value="1"/>
</dbReference>
<comment type="cofactor">
    <cofactor evidence="1">
        <name>Mg(2+)</name>
        <dbReference type="ChEBI" id="CHEBI:18420"/>
    </cofactor>
</comment>
<dbReference type="InterPro" id="IPR011896">
    <property type="entry name" value="OFOB"/>
</dbReference>
<dbReference type="Pfam" id="PF02775">
    <property type="entry name" value="TPP_enzyme_C"/>
    <property type="match status" value="1"/>
</dbReference>
<protein>
    <submittedName>
        <fullName evidence="12">2-oxoglutarate synthase</fullName>
    </submittedName>
</protein>
<evidence type="ECO:0000256" key="9">
    <source>
        <dbReference type="ARBA" id="ARBA00023052"/>
    </source>
</evidence>
<dbReference type="GO" id="GO:0030976">
    <property type="term" value="F:thiamine pyrophosphate binding"/>
    <property type="evidence" value="ECO:0007669"/>
    <property type="project" value="InterPro"/>
</dbReference>
<evidence type="ECO:0000259" key="10">
    <source>
        <dbReference type="Pfam" id="PF02775"/>
    </source>
</evidence>
<keyword evidence="6" id="KW-0560">Oxidoreductase</keyword>
<feature type="domain" description="Pyruvate ferredoxin oxidoreductase beta subunit C-terminal" evidence="11">
    <location>
        <begin position="198"/>
        <end position="261"/>
    </location>
</feature>
<accession>A0A2M8L5J9</accession>